<evidence type="ECO:0000313" key="2">
    <source>
        <dbReference type="EMBL" id="AVE14558.1"/>
    </source>
</evidence>
<geneLocation type="chloroplast" evidence="2"/>
<sequence>MMVFVSLFLDLYFTETILFLVPLFLLLRLSVCTFTRYGKQHPLMNGYTMAVLMN</sequence>
<reference evidence="2" key="1">
    <citation type="submission" date="2017-09" db="EMBL/GenBank/DDBJ databases">
        <title>The complete chloroplast genome sequence of Angelica tsinlingensis.</title>
        <authorList>
            <person name="Zhang H."/>
        </authorList>
    </citation>
    <scope>NUCLEOTIDE SEQUENCE</scope>
</reference>
<keyword evidence="1" id="KW-0472">Membrane</keyword>
<organism evidence="2">
    <name type="scientific">Angelica tsinlingensis</name>
    <dbReference type="NCBI Taxonomy" id="357858"/>
    <lineage>
        <taxon>Eukaryota</taxon>
        <taxon>Viridiplantae</taxon>
        <taxon>Streptophyta</taxon>
        <taxon>Embryophyta</taxon>
        <taxon>Tracheophyta</taxon>
        <taxon>Spermatophyta</taxon>
        <taxon>Magnoliopsida</taxon>
        <taxon>eudicotyledons</taxon>
        <taxon>Gunneridae</taxon>
        <taxon>Pentapetalae</taxon>
        <taxon>asterids</taxon>
        <taxon>campanulids</taxon>
        <taxon>Apiales</taxon>
        <taxon>Apiaceae</taxon>
        <taxon>Apioideae</taxon>
        <taxon>apioid superclade</taxon>
        <taxon>Selineae</taxon>
        <taxon>Angelica</taxon>
    </lineage>
</organism>
<gene>
    <name evidence="2" type="primary">psbA</name>
</gene>
<dbReference type="EMBL" id="MF924726">
    <property type="protein sequence ID" value="AVE14558.1"/>
    <property type="molecule type" value="Genomic_DNA"/>
</dbReference>
<keyword evidence="2" id="KW-0150">Chloroplast</keyword>
<feature type="transmembrane region" description="Helical" evidence="1">
    <location>
        <begin position="12"/>
        <end position="31"/>
    </location>
</feature>
<proteinExistence type="predicted"/>
<keyword evidence="1" id="KW-1133">Transmembrane helix</keyword>
<name>A0A2L1K1B6_9APIA</name>
<accession>A0A2L1K1B6</accession>
<evidence type="ECO:0000256" key="1">
    <source>
        <dbReference type="SAM" id="Phobius"/>
    </source>
</evidence>
<protein>
    <submittedName>
        <fullName evidence="2">PsbA</fullName>
    </submittedName>
</protein>
<dbReference type="AlphaFoldDB" id="A0A2L1K1B6"/>
<keyword evidence="1" id="KW-0812">Transmembrane</keyword>
<keyword evidence="2" id="KW-0934">Plastid</keyword>